<gene>
    <name evidence="3" type="ORF">Tci_019006</name>
</gene>
<dbReference type="InterPro" id="IPR043128">
    <property type="entry name" value="Rev_trsase/Diguanyl_cyclase"/>
</dbReference>
<keyword evidence="3" id="KW-0548">Nucleotidyltransferase</keyword>
<proteinExistence type="predicted"/>
<dbReference type="CDD" id="cd01647">
    <property type="entry name" value="RT_LTR"/>
    <property type="match status" value="1"/>
</dbReference>
<organism evidence="3">
    <name type="scientific">Tanacetum cinerariifolium</name>
    <name type="common">Dalmatian daisy</name>
    <name type="synonym">Chrysanthemum cinerariifolium</name>
    <dbReference type="NCBI Taxonomy" id="118510"/>
    <lineage>
        <taxon>Eukaryota</taxon>
        <taxon>Viridiplantae</taxon>
        <taxon>Streptophyta</taxon>
        <taxon>Embryophyta</taxon>
        <taxon>Tracheophyta</taxon>
        <taxon>Spermatophyta</taxon>
        <taxon>Magnoliopsida</taxon>
        <taxon>eudicotyledons</taxon>
        <taxon>Gunneridae</taxon>
        <taxon>Pentapetalae</taxon>
        <taxon>asterids</taxon>
        <taxon>campanulids</taxon>
        <taxon>Asterales</taxon>
        <taxon>Asteraceae</taxon>
        <taxon>Asteroideae</taxon>
        <taxon>Anthemideae</taxon>
        <taxon>Anthemidinae</taxon>
        <taxon>Tanacetum</taxon>
    </lineage>
</organism>
<keyword evidence="3" id="KW-0808">Transferase</keyword>
<name>A0A6L2KC36_TANCI</name>
<dbReference type="AlphaFoldDB" id="A0A6L2KC36"/>
<comment type="caution">
    <text evidence="3">The sequence shown here is derived from an EMBL/GenBank/DDBJ whole genome shotgun (WGS) entry which is preliminary data.</text>
</comment>
<dbReference type="InterPro" id="IPR043502">
    <property type="entry name" value="DNA/RNA_pol_sf"/>
</dbReference>
<feature type="domain" description="Reverse transcriptase/retrotransposon-derived protein RNase H-like" evidence="2">
    <location>
        <begin position="263"/>
        <end position="314"/>
    </location>
</feature>
<evidence type="ECO:0000313" key="3">
    <source>
        <dbReference type="EMBL" id="GEU47028.1"/>
    </source>
</evidence>
<protein>
    <submittedName>
        <fullName evidence="3">Reverse transcriptase domain-containing protein</fullName>
    </submittedName>
</protein>
<dbReference type="Pfam" id="PF00078">
    <property type="entry name" value="RVT_1"/>
    <property type="match status" value="1"/>
</dbReference>
<reference evidence="3" key="1">
    <citation type="journal article" date="2019" name="Sci. Rep.">
        <title>Draft genome of Tanacetum cinerariifolium, the natural source of mosquito coil.</title>
        <authorList>
            <person name="Yamashiro T."/>
            <person name="Shiraishi A."/>
            <person name="Satake H."/>
            <person name="Nakayama K."/>
        </authorList>
    </citation>
    <scope>NUCLEOTIDE SEQUENCE</scope>
</reference>
<sequence>MEDDYKPAVQSQRRVNPKIHDVIKKEVIKLLDAGMIYPISDSPWVSPIHYVPKKGGMTVVSNENNELIPTRLVTGWRGMSSITFYMVFYGISKFLLIHKTMKKTTFACPYGTFAYRRMPFGLCNAPGTFQRCMMSIFNDMIEKTMEVFMDDFSIFGDSFSSCLTNLDKRLNRCEETNLVLNWEKCHFMCREGIVLGHKISKSGIEVDREKVDVIAKLPHPTTVKDVRSFLGHVGFCRRFIQDFSKIARPMTHLPEKETPFVFSKESIDAFNTLKKKLTEALILVVPDLNLPFELMCDASDYAIGAALGQRKMQSQGCSDGFFFYKNLTSQFLITKESENPAVDHLLRLENPYHDVLENKDINENFPLETLGSLTIHSTSWSADIANFHAEISLRRV</sequence>
<dbReference type="FunFam" id="3.30.70.270:FF:000020">
    <property type="entry name" value="Transposon Tf2-6 polyprotein-like Protein"/>
    <property type="match status" value="1"/>
</dbReference>
<dbReference type="InterPro" id="IPR051320">
    <property type="entry name" value="Viral_Replic_Matur_Polypro"/>
</dbReference>
<dbReference type="Gene3D" id="3.10.10.10">
    <property type="entry name" value="HIV Type 1 Reverse Transcriptase, subunit A, domain 1"/>
    <property type="match status" value="1"/>
</dbReference>
<evidence type="ECO:0000259" key="2">
    <source>
        <dbReference type="Pfam" id="PF17919"/>
    </source>
</evidence>
<dbReference type="Pfam" id="PF17919">
    <property type="entry name" value="RT_RNaseH_2"/>
    <property type="match status" value="1"/>
</dbReference>
<dbReference type="InterPro" id="IPR000477">
    <property type="entry name" value="RT_dom"/>
</dbReference>
<dbReference type="PANTHER" id="PTHR33064:SF39">
    <property type="match status" value="1"/>
</dbReference>
<keyword evidence="3" id="KW-0695">RNA-directed DNA polymerase</keyword>
<dbReference type="GO" id="GO:0003964">
    <property type="term" value="F:RNA-directed DNA polymerase activity"/>
    <property type="evidence" value="ECO:0007669"/>
    <property type="project" value="UniProtKB-KW"/>
</dbReference>
<dbReference type="SUPFAM" id="SSF56672">
    <property type="entry name" value="DNA/RNA polymerases"/>
    <property type="match status" value="1"/>
</dbReference>
<dbReference type="PANTHER" id="PTHR33064">
    <property type="entry name" value="POL PROTEIN"/>
    <property type="match status" value="1"/>
</dbReference>
<evidence type="ECO:0000259" key="1">
    <source>
        <dbReference type="Pfam" id="PF00078"/>
    </source>
</evidence>
<feature type="domain" description="Reverse transcriptase" evidence="1">
    <location>
        <begin position="102"/>
        <end position="199"/>
    </location>
</feature>
<dbReference type="Gene3D" id="3.30.70.270">
    <property type="match status" value="2"/>
</dbReference>
<dbReference type="EMBL" id="BKCJ010002211">
    <property type="protein sequence ID" value="GEU47028.1"/>
    <property type="molecule type" value="Genomic_DNA"/>
</dbReference>
<accession>A0A6L2KC36</accession>
<dbReference type="InterPro" id="IPR041577">
    <property type="entry name" value="RT_RNaseH_2"/>
</dbReference>